<accession>A0AAD7E7I0</accession>
<evidence type="ECO:0000313" key="4">
    <source>
        <dbReference type="Proteomes" id="UP001218218"/>
    </source>
</evidence>
<evidence type="ECO:0000256" key="2">
    <source>
        <dbReference type="SAM" id="MobiDB-lite"/>
    </source>
</evidence>
<organism evidence="3 4">
    <name type="scientific">Mycena albidolilacea</name>
    <dbReference type="NCBI Taxonomy" id="1033008"/>
    <lineage>
        <taxon>Eukaryota</taxon>
        <taxon>Fungi</taxon>
        <taxon>Dikarya</taxon>
        <taxon>Basidiomycota</taxon>
        <taxon>Agaricomycotina</taxon>
        <taxon>Agaricomycetes</taxon>
        <taxon>Agaricomycetidae</taxon>
        <taxon>Agaricales</taxon>
        <taxon>Marasmiineae</taxon>
        <taxon>Mycenaceae</taxon>
        <taxon>Mycena</taxon>
    </lineage>
</organism>
<feature type="region of interest" description="Disordered" evidence="2">
    <location>
        <begin position="23"/>
        <end position="60"/>
    </location>
</feature>
<evidence type="ECO:0000313" key="3">
    <source>
        <dbReference type="EMBL" id="KAJ7300825.1"/>
    </source>
</evidence>
<feature type="coiled-coil region" evidence="1">
    <location>
        <begin position="68"/>
        <end position="95"/>
    </location>
</feature>
<evidence type="ECO:0000256" key="1">
    <source>
        <dbReference type="SAM" id="Coils"/>
    </source>
</evidence>
<keyword evidence="4" id="KW-1185">Reference proteome</keyword>
<gene>
    <name evidence="3" type="ORF">DFH08DRAFT_946283</name>
</gene>
<protein>
    <submittedName>
        <fullName evidence="3">Uncharacterized protein</fullName>
    </submittedName>
</protein>
<proteinExistence type="predicted"/>
<comment type="caution">
    <text evidence="3">The sequence shown here is derived from an EMBL/GenBank/DDBJ whole genome shotgun (WGS) entry which is preliminary data.</text>
</comment>
<keyword evidence="1" id="KW-0175">Coiled coil</keyword>
<dbReference type="AlphaFoldDB" id="A0AAD7E7I0"/>
<sequence length="138" mass="15241">MSAPPRSAQKPLLLPGLAPHLFQSRAPAHLQPQRKMRVKDSSAGPVMDHPRTPSDDSTVAVPTREEIRAALVVELQELRQRVQALEEQLHTALEKQLHAGGTYIPQAVRAGIDTISQRVRDAGDSFLRSLILWGFSIL</sequence>
<reference evidence="3" key="1">
    <citation type="submission" date="2023-03" db="EMBL/GenBank/DDBJ databases">
        <title>Massive genome expansion in bonnet fungi (Mycena s.s.) driven by repeated elements and novel gene families across ecological guilds.</title>
        <authorList>
            <consortium name="Lawrence Berkeley National Laboratory"/>
            <person name="Harder C.B."/>
            <person name="Miyauchi S."/>
            <person name="Viragh M."/>
            <person name="Kuo A."/>
            <person name="Thoen E."/>
            <person name="Andreopoulos B."/>
            <person name="Lu D."/>
            <person name="Skrede I."/>
            <person name="Drula E."/>
            <person name="Henrissat B."/>
            <person name="Morin E."/>
            <person name="Kohler A."/>
            <person name="Barry K."/>
            <person name="LaButti K."/>
            <person name="Morin E."/>
            <person name="Salamov A."/>
            <person name="Lipzen A."/>
            <person name="Mereny Z."/>
            <person name="Hegedus B."/>
            <person name="Baldrian P."/>
            <person name="Stursova M."/>
            <person name="Weitz H."/>
            <person name="Taylor A."/>
            <person name="Grigoriev I.V."/>
            <person name="Nagy L.G."/>
            <person name="Martin F."/>
            <person name="Kauserud H."/>
        </authorList>
    </citation>
    <scope>NUCLEOTIDE SEQUENCE</scope>
    <source>
        <strain evidence="3">CBHHK002</strain>
    </source>
</reference>
<dbReference type="EMBL" id="JARIHO010000151">
    <property type="protein sequence ID" value="KAJ7300825.1"/>
    <property type="molecule type" value="Genomic_DNA"/>
</dbReference>
<name>A0AAD7E7I0_9AGAR</name>
<dbReference type="Proteomes" id="UP001218218">
    <property type="component" value="Unassembled WGS sequence"/>
</dbReference>